<evidence type="ECO:0000313" key="2">
    <source>
        <dbReference type="EMBL" id="MBP5858456.1"/>
    </source>
</evidence>
<gene>
    <name evidence="2" type="ORF">KAJ83_15655</name>
</gene>
<reference evidence="2" key="1">
    <citation type="submission" date="2021-04" db="EMBL/GenBank/DDBJ databases">
        <authorList>
            <person name="Zhang D.-C."/>
        </authorList>
    </citation>
    <scope>NUCLEOTIDE SEQUENCE</scope>
    <source>
        <strain evidence="2">CGMCC 1.15697</strain>
    </source>
</reference>
<evidence type="ECO:0000313" key="3">
    <source>
        <dbReference type="Proteomes" id="UP000672602"/>
    </source>
</evidence>
<keyword evidence="3" id="KW-1185">Reference proteome</keyword>
<dbReference type="AlphaFoldDB" id="A0A8J7SPN4"/>
<sequence length="219" mass="24654">MPDKFWDAAGGTVRLDALIRSYRALERRLSEGTDAPAHMPAAAQLPRPGVPDSAAAYRIDIDDPFVRSDPAVNEMLHAAGFTEDQVQLVYDLASEVLTPVARGLAMRAAGAEHKARLEAHFGGPERWTEVRRQLLRWARGKLPEDAYKALASTYEGVLALHRMMERKEEPAPLGQGEPVPELTEDQLRRKMRDPRYWRDRDPAIQREVSDGFKRLYPSG</sequence>
<protein>
    <submittedName>
        <fullName evidence="2">Uncharacterized protein</fullName>
    </submittedName>
</protein>
<dbReference type="Pfam" id="PF05396">
    <property type="entry name" value="Phage_T7_Capsid"/>
    <property type="match status" value="1"/>
</dbReference>
<dbReference type="Proteomes" id="UP000672602">
    <property type="component" value="Unassembled WGS sequence"/>
</dbReference>
<accession>A0A8J7SPN4</accession>
<proteinExistence type="predicted"/>
<comment type="caution">
    <text evidence="2">The sequence shown here is derived from an EMBL/GenBank/DDBJ whole genome shotgun (WGS) entry which is preliminary data.</text>
</comment>
<feature type="region of interest" description="Disordered" evidence="1">
    <location>
        <begin position="168"/>
        <end position="202"/>
    </location>
</feature>
<dbReference type="EMBL" id="JAGMWN010000008">
    <property type="protein sequence ID" value="MBP5858456.1"/>
    <property type="molecule type" value="Genomic_DNA"/>
</dbReference>
<organism evidence="2 3">
    <name type="scientific">Marivibrio halodurans</name>
    <dbReference type="NCBI Taxonomy" id="2039722"/>
    <lineage>
        <taxon>Bacteria</taxon>
        <taxon>Pseudomonadati</taxon>
        <taxon>Pseudomonadota</taxon>
        <taxon>Alphaproteobacteria</taxon>
        <taxon>Rhodospirillales</taxon>
        <taxon>Rhodospirillaceae</taxon>
        <taxon>Marivibrio</taxon>
    </lineage>
</organism>
<name>A0A8J7SPN4_9PROT</name>
<dbReference type="InterPro" id="IPR008768">
    <property type="entry name" value="Gp9-like"/>
</dbReference>
<feature type="compositionally biased region" description="Basic and acidic residues" evidence="1">
    <location>
        <begin position="185"/>
        <end position="202"/>
    </location>
</feature>
<evidence type="ECO:0000256" key="1">
    <source>
        <dbReference type="SAM" id="MobiDB-lite"/>
    </source>
</evidence>